<keyword evidence="2" id="KW-1185">Reference proteome</keyword>
<protein>
    <submittedName>
        <fullName evidence="1">Uncharacterized protein</fullName>
    </submittedName>
</protein>
<name>K6YH96_9ALTE</name>
<dbReference type="STRING" id="1127673.GLIP_3379"/>
<dbReference type="EMBL" id="BAEN01000065">
    <property type="protein sequence ID" value="GAC15993.1"/>
    <property type="molecule type" value="Genomic_DNA"/>
</dbReference>
<organism evidence="1 2">
    <name type="scientific">Aliiglaciecola lipolytica E3</name>
    <dbReference type="NCBI Taxonomy" id="1127673"/>
    <lineage>
        <taxon>Bacteria</taxon>
        <taxon>Pseudomonadati</taxon>
        <taxon>Pseudomonadota</taxon>
        <taxon>Gammaproteobacteria</taxon>
        <taxon>Alteromonadales</taxon>
        <taxon>Alteromonadaceae</taxon>
        <taxon>Aliiglaciecola</taxon>
    </lineage>
</organism>
<reference evidence="1 2" key="1">
    <citation type="journal article" date="2017" name="Antonie Van Leeuwenhoek">
        <title>Rhizobium rhizosphaerae sp. nov., a novel species isolated from rice rhizosphere.</title>
        <authorList>
            <person name="Zhao J.J."/>
            <person name="Zhang J."/>
            <person name="Zhang R.J."/>
            <person name="Zhang C.W."/>
            <person name="Yin H.Q."/>
            <person name="Zhang X.X."/>
        </authorList>
    </citation>
    <scope>NUCLEOTIDE SEQUENCE [LARGE SCALE GENOMIC DNA]</scope>
    <source>
        <strain evidence="1 2">E3</strain>
    </source>
</reference>
<gene>
    <name evidence="1" type="ORF">GLIP_3379</name>
</gene>
<evidence type="ECO:0000313" key="1">
    <source>
        <dbReference type="EMBL" id="GAC15993.1"/>
    </source>
</evidence>
<evidence type="ECO:0000313" key="2">
    <source>
        <dbReference type="Proteomes" id="UP000006334"/>
    </source>
</evidence>
<accession>K6YH96</accession>
<dbReference type="AlphaFoldDB" id="K6YH96"/>
<comment type="caution">
    <text evidence="1">The sequence shown here is derived from an EMBL/GenBank/DDBJ whole genome shotgun (WGS) entry which is preliminary data.</text>
</comment>
<sequence>MKAAVVSSAAFFILHYYFVFFASKFKGHALVLKEGIG</sequence>
<dbReference type="Proteomes" id="UP000006334">
    <property type="component" value="Unassembled WGS sequence"/>
</dbReference>
<proteinExistence type="predicted"/>